<comment type="caution">
    <text evidence="6">The sequence shown here is derived from an EMBL/GenBank/DDBJ whole genome shotgun (WGS) entry which is preliminary data.</text>
</comment>
<sequence length="223" mass="24539">MASSVQPVHPGVFFEPPVTLPRGRHQLPRGQILGAQRERLMIAFTELLADRGFARVAVADVAARAGVSRTAFYEAFADKQACAFAAYDRFIDVLLARVRAALAADGDVGTVLAAAIGAYFETLQSDLVVGRAFQVEIDAVGPAARERRRRSLDRFAAALRSRHQALRERDPLLPDVGHVIFVGLIYAVRQLASDLLEREREPRFDALLPELVPWIVAGFGRPR</sequence>
<evidence type="ECO:0000256" key="3">
    <source>
        <dbReference type="ARBA" id="ARBA00023163"/>
    </source>
</evidence>
<evidence type="ECO:0000313" key="7">
    <source>
        <dbReference type="Proteomes" id="UP000005143"/>
    </source>
</evidence>
<keyword evidence="2 4" id="KW-0238">DNA-binding</keyword>
<dbReference type="GO" id="GO:0003700">
    <property type="term" value="F:DNA-binding transcription factor activity"/>
    <property type="evidence" value="ECO:0007669"/>
    <property type="project" value="TreeGrafter"/>
</dbReference>
<gene>
    <name evidence="6" type="ORF">PAI11_04580</name>
</gene>
<dbReference type="Pfam" id="PF00440">
    <property type="entry name" value="TetR_N"/>
    <property type="match status" value="1"/>
</dbReference>
<evidence type="ECO:0000256" key="2">
    <source>
        <dbReference type="ARBA" id="ARBA00023125"/>
    </source>
</evidence>
<proteinExistence type="predicted"/>
<keyword evidence="3" id="KW-0804">Transcription</keyword>
<dbReference type="GO" id="GO:0000976">
    <property type="term" value="F:transcription cis-regulatory region binding"/>
    <property type="evidence" value="ECO:0007669"/>
    <property type="project" value="TreeGrafter"/>
</dbReference>
<evidence type="ECO:0000256" key="1">
    <source>
        <dbReference type="ARBA" id="ARBA00023015"/>
    </source>
</evidence>
<dbReference type="PANTHER" id="PTHR30055">
    <property type="entry name" value="HTH-TYPE TRANSCRIPTIONAL REGULATOR RUTR"/>
    <property type="match status" value="1"/>
</dbReference>
<dbReference type="EMBL" id="AGUD01000015">
    <property type="protein sequence ID" value="EHN12639.1"/>
    <property type="molecule type" value="Genomic_DNA"/>
</dbReference>
<dbReference type="PROSITE" id="PS50977">
    <property type="entry name" value="HTH_TETR_2"/>
    <property type="match status" value="1"/>
</dbReference>
<evidence type="ECO:0000313" key="6">
    <source>
        <dbReference type="EMBL" id="EHN12639.1"/>
    </source>
</evidence>
<dbReference type="PANTHER" id="PTHR30055:SF234">
    <property type="entry name" value="HTH-TYPE TRANSCRIPTIONAL REGULATOR BETI"/>
    <property type="match status" value="1"/>
</dbReference>
<dbReference type="PRINTS" id="PR00455">
    <property type="entry name" value="HTHTETR"/>
</dbReference>
<organism evidence="6 7">
    <name type="scientific">Patulibacter medicamentivorans</name>
    <dbReference type="NCBI Taxonomy" id="1097667"/>
    <lineage>
        <taxon>Bacteria</taxon>
        <taxon>Bacillati</taxon>
        <taxon>Actinomycetota</taxon>
        <taxon>Thermoleophilia</taxon>
        <taxon>Solirubrobacterales</taxon>
        <taxon>Patulibacteraceae</taxon>
        <taxon>Patulibacter</taxon>
    </lineage>
</organism>
<keyword evidence="1" id="KW-0805">Transcription regulation</keyword>
<protein>
    <submittedName>
        <fullName evidence="6">Transcriptional regulator TetR family</fullName>
    </submittedName>
</protein>
<evidence type="ECO:0000256" key="4">
    <source>
        <dbReference type="PROSITE-ProRule" id="PRU00335"/>
    </source>
</evidence>
<reference evidence="6 7" key="1">
    <citation type="journal article" date="2013" name="Biodegradation">
        <title>Quantitative proteomic analysis of ibuprofen-degrading Patulibacter sp. strain I11.</title>
        <authorList>
            <person name="Almeida B."/>
            <person name="Kjeldal H."/>
            <person name="Lolas I."/>
            <person name="Knudsen A.D."/>
            <person name="Carvalho G."/>
            <person name="Nielsen K.L."/>
            <person name="Barreto Crespo M.T."/>
            <person name="Stensballe A."/>
            <person name="Nielsen J.L."/>
        </authorList>
    </citation>
    <scope>NUCLEOTIDE SEQUENCE [LARGE SCALE GENOMIC DNA]</scope>
    <source>
        <strain evidence="6 7">I11</strain>
    </source>
</reference>
<name>H0E100_9ACTN</name>
<dbReference type="InterPro" id="IPR050109">
    <property type="entry name" value="HTH-type_TetR-like_transc_reg"/>
</dbReference>
<accession>H0E100</accession>
<dbReference type="InterPro" id="IPR001647">
    <property type="entry name" value="HTH_TetR"/>
</dbReference>
<dbReference type="InterPro" id="IPR009057">
    <property type="entry name" value="Homeodomain-like_sf"/>
</dbReference>
<dbReference type="Gene3D" id="1.10.357.10">
    <property type="entry name" value="Tetracycline Repressor, domain 2"/>
    <property type="match status" value="1"/>
</dbReference>
<keyword evidence="7" id="KW-1185">Reference proteome</keyword>
<dbReference type="AlphaFoldDB" id="H0E100"/>
<dbReference type="Gene3D" id="1.10.10.60">
    <property type="entry name" value="Homeodomain-like"/>
    <property type="match status" value="1"/>
</dbReference>
<dbReference type="SUPFAM" id="SSF46689">
    <property type="entry name" value="Homeodomain-like"/>
    <property type="match status" value="1"/>
</dbReference>
<feature type="domain" description="HTH tetR-type" evidence="5">
    <location>
        <begin position="34"/>
        <end position="94"/>
    </location>
</feature>
<feature type="DNA-binding region" description="H-T-H motif" evidence="4">
    <location>
        <begin position="57"/>
        <end position="76"/>
    </location>
</feature>
<dbReference type="Proteomes" id="UP000005143">
    <property type="component" value="Unassembled WGS sequence"/>
</dbReference>
<dbReference type="RefSeq" id="WP_007570440.1">
    <property type="nucleotide sequence ID" value="NZ_AGUD01000015.1"/>
</dbReference>
<evidence type="ECO:0000259" key="5">
    <source>
        <dbReference type="PROSITE" id="PS50977"/>
    </source>
</evidence>